<evidence type="ECO:0000313" key="3">
    <source>
        <dbReference type="Proteomes" id="UP000827160"/>
    </source>
</evidence>
<organism evidence="2 3">
    <name type="scientific">Stappia phage SI01</name>
    <dbReference type="NCBI Taxonomy" id="2847766"/>
    <lineage>
        <taxon>Viruses</taxon>
        <taxon>Duplodnaviria</taxon>
        <taxon>Heunggongvirae</taxon>
        <taxon>Uroviricota</taxon>
        <taxon>Caudoviricetes</taxon>
        <taxon>Autographivirales</taxon>
        <taxon>Dunnvirinae</taxon>
        <taxon>Songlingvirus</taxon>
        <taxon>Songlingvirus SI01</taxon>
    </lineage>
</organism>
<dbReference type="EMBL" id="MZ462995">
    <property type="protein sequence ID" value="QXP44085.1"/>
    <property type="molecule type" value="Genomic_DNA"/>
</dbReference>
<name>A0AAE7SSG5_9CAUD</name>
<reference evidence="2" key="1">
    <citation type="submission" date="2021-06" db="EMBL/GenBank/DDBJ databases">
        <authorList>
            <person name="Nair S."/>
        </authorList>
    </citation>
    <scope>NUCLEOTIDE SEQUENCE</scope>
</reference>
<sequence>MVAIMALACSTFFAVFLKIFQQKNVIGGHKAAMAITSYGIAAFEVATITLIINVGWWAILASGTGGALACLFAIRLHDAIFKGDK</sequence>
<keyword evidence="3" id="KW-1185">Reference proteome</keyword>
<keyword evidence="1 2" id="KW-0812">Transmembrane</keyword>
<protein>
    <submittedName>
        <fullName evidence="2">Transmembrane protein</fullName>
    </submittedName>
</protein>
<evidence type="ECO:0000256" key="1">
    <source>
        <dbReference type="SAM" id="Phobius"/>
    </source>
</evidence>
<accession>A0AAE7SSG5</accession>
<feature type="transmembrane region" description="Helical" evidence="1">
    <location>
        <begin position="45"/>
        <end position="74"/>
    </location>
</feature>
<keyword evidence="1" id="KW-1133">Transmembrane helix</keyword>
<proteinExistence type="predicted"/>
<dbReference type="Proteomes" id="UP000827160">
    <property type="component" value="Segment"/>
</dbReference>
<evidence type="ECO:0000313" key="2">
    <source>
        <dbReference type="EMBL" id="QXP44085.1"/>
    </source>
</evidence>
<keyword evidence="1" id="KW-0472">Membrane</keyword>